<dbReference type="AlphaFoldDB" id="A0ABD2PRC5"/>
<dbReference type="Pfam" id="PF13499">
    <property type="entry name" value="EF-hand_7"/>
    <property type="match status" value="1"/>
</dbReference>
<organism evidence="5 6">
    <name type="scientific">Cichlidogyrus casuarinus</name>
    <dbReference type="NCBI Taxonomy" id="1844966"/>
    <lineage>
        <taxon>Eukaryota</taxon>
        <taxon>Metazoa</taxon>
        <taxon>Spiralia</taxon>
        <taxon>Lophotrochozoa</taxon>
        <taxon>Platyhelminthes</taxon>
        <taxon>Monogenea</taxon>
        <taxon>Monopisthocotylea</taxon>
        <taxon>Dactylogyridea</taxon>
        <taxon>Ancyrocephalidae</taxon>
        <taxon>Cichlidogyrus</taxon>
    </lineage>
</organism>
<dbReference type="PANTHER" id="PTHR23055">
    <property type="entry name" value="CALCIUM BINDING PROTEINS"/>
    <property type="match status" value="1"/>
</dbReference>
<dbReference type="Proteomes" id="UP001626550">
    <property type="component" value="Unassembled WGS sequence"/>
</dbReference>
<evidence type="ECO:0000256" key="1">
    <source>
        <dbReference type="ARBA" id="ARBA00022723"/>
    </source>
</evidence>
<dbReference type="CDD" id="cd00051">
    <property type="entry name" value="EFh"/>
    <property type="match status" value="1"/>
</dbReference>
<name>A0ABD2PRC5_9PLAT</name>
<sequence length="119" mass="13439">MSTITVALRKEIASVAENLSKETKLYDLNSDGLISREEMFQLLKSSLVKQPTEEEPEEGIRELVEMTFKKLDVDHDGRLTFEDFKAAVENDLLLLEVLGPCLPEQQVAKAFYATFEANS</sequence>
<protein>
    <submittedName>
        <fullName evidence="5">EF-hand calcium-binding domain-containing protein 1</fullName>
    </submittedName>
</protein>
<dbReference type="InterPro" id="IPR002048">
    <property type="entry name" value="EF_hand_dom"/>
</dbReference>
<evidence type="ECO:0000313" key="6">
    <source>
        <dbReference type="Proteomes" id="UP001626550"/>
    </source>
</evidence>
<evidence type="ECO:0000256" key="2">
    <source>
        <dbReference type="ARBA" id="ARBA00022737"/>
    </source>
</evidence>
<comment type="caution">
    <text evidence="5">The sequence shown here is derived from an EMBL/GenBank/DDBJ whole genome shotgun (WGS) entry which is preliminary data.</text>
</comment>
<dbReference type="EMBL" id="JBJKFK010003605">
    <property type="protein sequence ID" value="KAL3309730.1"/>
    <property type="molecule type" value="Genomic_DNA"/>
</dbReference>
<feature type="domain" description="EF-hand" evidence="4">
    <location>
        <begin position="24"/>
        <end position="49"/>
    </location>
</feature>
<feature type="domain" description="EF-hand" evidence="4">
    <location>
        <begin position="59"/>
        <end position="94"/>
    </location>
</feature>
<keyword evidence="3" id="KW-0106">Calcium</keyword>
<gene>
    <name evidence="5" type="primary">EFCAB1</name>
    <name evidence="5" type="ORF">Ciccas_011721</name>
</gene>
<dbReference type="InterPro" id="IPR011992">
    <property type="entry name" value="EF-hand-dom_pair"/>
</dbReference>
<evidence type="ECO:0000313" key="5">
    <source>
        <dbReference type="EMBL" id="KAL3309730.1"/>
    </source>
</evidence>
<dbReference type="PROSITE" id="PS00018">
    <property type="entry name" value="EF_HAND_1"/>
    <property type="match status" value="2"/>
</dbReference>
<dbReference type="GO" id="GO:0046872">
    <property type="term" value="F:metal ion binding"/>
    <property type="evidence" value="ECO:0007669"/>
    <property type="project" value="UniProtKB-KW"/>
</dbReference>
<accession>A0ABD2PRC5</accession>
<dbReference type="Gene3D" id="1.10.238.10">
    <property type="entry name" value="EF-hand"/>
    <property type="match status" value="1"/>
</dbReference>
<reference evidence="5 6" key="1">
    <citation type="submission" date="2024-11" db="EMBL/GenBank/DDBJ databases">
        <title>Adaptive evolution of stress response genes in parasites aligns with host niche diversity.</title>
        <authorList>
            <person name="Hahn C."/>
            <person name="Resl P."/>
        </authorList>
    </citation>
    <scope>NUCLEOTIDE SEQUENCE [LARGE SCALE GENOMIC DNA]</scope>
    <source>
        <strain evidence="5">EGGRZ-B1_66</strain>
        <tissue evidence="5">Body</tissue>
    </source>
</reference>
<dbReference type="SUPFAM" id="SSF47473">
    <property type="entry name" value="EF-hand"/>
    <property type="match status" value="1"/>
</dbReference>
<dbReference type="InterPro" id="IPR028846">
    <property type="entry name" value="Recoverin"/>
</dbReference>
<proteinExistence type="predicted"/>
<keyword evidence="1" id="KW-0479">Metal-binding</keyword>
<dbReference type="PANTHER" id="PTHR23055:SF60">
    <property type="entry name" value="CALAXIN"/>
    <property type="match status" value="1"/>
</dbReference>
<keyword evidence="6" id="KW-1185">Reference proteome</keyword>
<dbReference type="PROSITE" id="PS50222">
    <property type="entry name" value="EF_HAND_2"/>
    <property type="match status" value="2"/>
</dbReference>
<dbReference type="InterPro" id="IPR018247">
    <property type="entry name" value="EF_Hand_1_Ca_BS"/>
</dbReference>
<dbReference type="SMART" id="SM00054">
    <property type="entry name" value="EFh"/>
    <property type="match status" value="2"/>
</dbReference>
<evidence type="ECO:0000256" key="3">
    <source>
        <dbReference type="ARBA" id="ARBA00022837"/>
    </source>
</evidence>
<evidence type="ECO:0000259" key="4">
    <source>
        <dbReference type="PROSITE" id="PS50222"/>
    </source>
</evidence>
<keyword evidence="2" id="KW-0677">Repeat</keyword>